<proteinExistence type="predicted"/>
<dbReference type="EMBL" id="CP133615">
    <property type="protein sequence ID" value="WMV27116.1"/>
    <property type="molecule type" value="Genomic_DNA"/>
</dbReference>
<reference evidence="2" key="1">
    <citation type="submission" date="2023-08" db="EMBL/GenBank/DDBJ databases">
        <title>A de novo genome assembly of Solanum verrucosum Schlechtendal, a Mexican diploid species geographically isolated from the other diploid A-genome species in potato relatives.</title>
        <authorList>
            <person name="Hosaka K."/>
        </authorList>
    </citation>
    <scope>NUCLEOTIDE SEQUENCE</scope>
    <source>
        <tissue evidence="2">Young leaves</tissue>
    </source>
</reference>
<feature type="region of interest" description="Disordered" evidence="1">
    <location>
        <begin position="35"/>
        <end position="68"/>
    </location>
</feature>
<keyword evidence="3" id="KW-1185">Reference proteome</keyword>
<dbReference type="Proteomes" id="UP001234989">
    <property type="component" value="Chromosome 4"/>
</dbReference>
<evidence type="ECO:0000256" key="1">
    <source>
        <dbReference type="SAM" id="MobiDB-lite"/>
    </source>
</evidence>
<dbReference type="AlphaFoldDB" id="A0AAF0QV02"/>
<sequence length="89" mass="9738">TFQIFLISFNCSLPSAAFKFQHFTALNAFPLPTSGGVASTSDRRSSTPATAAGDHHQDSGIRKVPTRPDPFHNLSLHLPGILFNKQSEW</sequence>
<protein>
    <submittedName>
        <fullName evidence="2">Uncharacterized protein</fullName>
    </submittedName>
</protein>
<feature type="non-terminal residue" evidence="2">
    <location>
        <position position="1"/>
    </location>
</feature>
<evidence type="ECO:0000313" key="3">
    <source>
        <dbReference type="Proteomes" id="UP001234989"/>
    </source>
</evidence>
<evidence type="ECO:0000313" key="2">
    <source>
        <dbReference type="EMBL" id="WMV27116.1"/>
    </source>
</evidence>
<name>A0AAF0QV02_SOLVR</name>
<organism evidence="2 3">
    <name type="scientific">Solanum verrucosum</name>
    <dbReference type="NCBI Taxonomy" id="315347"/>
    <lineage>
        <taxon>Eukaryota</taxon>
        <taxon>Viridiplantae</taxon>
        <taxon>Streptophyta</taxon>
        <taxon>Embryophyta</taxon>
        <taxon>Tracheophyta</taxon>
        <taxon>Spermatophyta</taxon>
        <taxon>Magnoliopsida</taxon>
        <taxon>eudicotyledons</taxon>
        <taxon>Gunneridae</taxon>
        <taxon>Pentapetalae</taxon>
        <taxon>asterids</taxon>
        <taxon>lamiids</taxon>
        <taxon>Solanales</taxon>
        <taxon>Solanaceae</taxon>
        <taxon>Solanoideae</taxon>
        <taxon>Solaneae</taxon>
        <taxon>Solanum</taxon>
    </lineage>
</organism>
<gene>
    <name evidence="2" type="ORF">MTR67_020501</name>
</gene>
<accession>A0AAF0QV02</accession>